<gene>
    <name evidence="5" type="ORF">L3X38_038140</name>
</gene>
<dbReference type="Pfam" id="PF18052">
    <property type="entry name" value="Rx_N"/>
    <property type="match status" value="1"/>
</dbReference>
<feature type="domain" description="Disease resistance N-terminal" evidence="4">
    <location>
        <begin position="10"/>
        <end position="85"/>
    </location>
</feature>
<dbReference type="GO" id="GO:0006952">
    <property type="term" value="P:defense response"/>
    <property type="evidence" value="ECO:0007669"/>
    <property type="project" value="UniProtKB-KW"/>
</dbReference>
<evidence type="ECO:0000256" key="3">
    <source>
        <dbReference type="ARBA" id="ARBA00022821"/>
    </source>
</evidence>
<keyword evidence="2" id="KW-0547">Nucleotide-binding</keyword>
<proteinExistence type="predicted"/>
<evidence type="ECO:0000256" key="2">
    <source>
        <dbReference type="ARBA" id="ARBA00022741"/>
    </source>
</evidence>
<evidence type="ECO:0000256" key="1">
    <source>
        <dbReference type="ARBA" id="ARBA00022737"/>
    </source>
</evidence>
<evidence type="ECO:0000313" key="6">
    <source>
        <dbReference type="Proteomes" id="UP001054821"/>
    </source>
</evidence>
<organism evidence="5 6">
    <name type="scientific">Prunus dulcis</name>
    <name type="common">Almond</name>
    <name type="synonym">Amygdalus dulcis</name>
    <dbReference type="NCBI Taxonomy" id="3755"/>
    <lineage>
        <taxon>Eukaryota</taxon>
        <taxon>Viridiplantae</taxon>
        <taxon>Streptophyta</taxon>
        <taxon>Embryophyta</taxon>
        <taxon>Tracheophyta</taxon>
        <taxon>Spermatophyta</taxon>
        <taxon>Magnoliopsida</taxon>
        <taxon>eudicotyledons</taxon>
        <taxon>Gunneridae</taxon>
        <taxon>Pentapetalae</taxon>
        <taxon>rosids</taxon>
        <taxon>fabids</taxon>
        <taxon>Rosales</taxon>
        <taxon>Rosaceae</taxon>
        <taxon>Amygdaloideae</taxon>
        <taxon>Amygdaleae</taxon>
        <taxon>Prunus</taxon>
    </lineage>
</organism>
<sequence>MADVAFELASKLIEKLSSIAYDEICLVWGVKADLQKLGRTMSAIKAVLLDAEEKQAHNKELRSWLRQLKDVFLDAEDLLDRLLIQWRSV</sequence>
<name>A0AAD4V6B6_PRUDU</name>
<protein>
    <recommendedName>
        <fullName evidence="4">Disease resistance N-terminal domain-containing protein</fullName>
    </recommendedName>
</protein>
<keyword evidence="3" id="KW-0611">Plant defense</keyword>
<reference evidence="5 6" key="1">
    <citation type="journal article" date="2022" name="G3 (Bethesda)">
        <title>Whole-genome sequence and methylome profiling of the almond [Prunus dulcis (Mill.) D.A. Webb] cultivar 'Nonpareil'.</title>
        <authorList>
            <person name="D'Amico-Willman K.M."/>
            <person name="Ouma W.Z."/>
            <person name="Meulia T."/>
            <person name="Sideli G.M."/>
            <person name="Gradziel T.M."/>
            <person name="Fresnedo-Ramirez J."/>
        </authorList>
    </citation>
    <scope>NUCLEOTIDE SEQUENCE [LARGE SCALE GENOMIC DNA]</scope>
    <source>
        <strain evidence="5">Clone GOH B32 T37-40</strain>
    </source>
</reference>
<comment type="caution">
    <text evidence="5">The sequence shown here is derived from an EMBL/GenBank/DDBJ whole genome shotgun (WGS) entry which is preliminary data.</text>
</comment>
<dbReference type="Proteomes" id="UP001054821">
    <property type="component" value="Chromosome 7"/>
</dbReference>
<dbReference type="EMBL" id="JAJFAZ020000007">
    <property type="protein sequence ID" value="KAI5318432.1"/>
    <property type="molecule type" value="Genomic_DNA"/>
</dbReference>
<dbReference type="Gene3D" id="1.20.5.4130">
    <property type="match status" value="1"/>
</dbReference>
<evidence type="ECO:0000259" key="4">
    <source>
        <dbReference type="Pfam" id="PF18052"/>
    </source>
</evidence>
<keyword evidence="6" id="KW-1185">Reference proteome</keyword>
<accession>A0AAD4V6B6</accession>
<dbReference type="AlphaFoldDB" id="A0AAD4V6B6"/>
<keyword evidence="1" id="KW-0677">Repeat</keyword>
<dbReference type="GO" id="GO:0000166">
    <property type="term" value="F:nucleotide binding"/>
    <property type="evidence" value="ECO:0007669"/>
    <property type="project" value="UniProtKB-KW"/>
</dbReference>
<evidence type="ECO:0000313" key="5">
    <source>
        <dbReference type="EMBL" id="KAI5318432.1"/>
    </source>
</evidence>
<dbReference type="InterPro" id="IPR041118">
    <property type="entry name" value="Rx_N"/>
</dbReference>